<dbReference type="PROSITE" id="PS00027">
    <property type="entry name" value="HOMEOBOX_1"/>
    <property type="match status" value="1"/>
</dbReference>
<dbReference type="AlphaFoldDB" id="A0AA97IYU9"/>
<keyword evidence="9 10" id="KW-0539">Nucleus</keyword>
<dbReference type="GO" id="GO:0000981">
    <property type="term" value="F:DNA-binding transcription factor activity, RNA polymerase II-specific"/>
    <property type="evidence" value="ECO:0007669"/>
    <property type="project" value="InterPro"/>
</dbReference>
<dbReference type="CDD" id="cd00086">
    <property type="entry name" value="homeodomain"/>
    <property type="match status" value="1"/>
</dbReference>
<dbReference type="CTD" id="51804"/>
<reference evidence="15" key="1">
    <citation type="submission" date="2025-08" db="UniProtKB">
        <authorList>
            <consortium name="RefSeq"/>
        </authorList>
    </citation>
    <scope>IDENTIFICATION</scope>
    <source>
        <tissue evidence="15">Blood</tissue>
    </source>
</reference>
<dbReference type="SUPFAM" id="SSF46689">
    <property type="entry name" value="Homeodomain-like"/>
    <property type="match status" value="1"/>
</dbReference>
<keyword evidence="14" id="KW-1185">Reference proteome</keyword>
<comment type="similarity">
    <text evidence="3">Belongs to the SIX/Sine oculis homeobox family.</text>
</comment>
<feature type="region of interest" description="Disordered" evidence="12">
    <location>
        <begin position="236"/>
        <end position="285"/>
    </location>
</feature>
<feature type="region of interest" description="Disordered" evidence="12">
    <location>
        <begin position="1"/>
        <end position="29"/>
    </location>
</feature>
<name>A0AA97IYU9_EUBMA</name>
<organism evidence="14 15">
    <name type="scientific">Eublepharis macularius</name>
    <name type="common">Leopard gecko</name>
    <name type="synonym">Cyrtodactylus macularius</name>
    <dbReference type="NCBI Taxonomy" id="481883"/>
    <lineage>
        <taxon>Eukaryota</taxon>
        <taxon>Metazoa</taxon>
        <taxon>Chordata</taxon>
        <taxon>Craniata</taxon>
        <taxon>Vertebrata</taxon>
        <taxon>Euteleostomi</taxon>
        <taxon>Lepidosauria</taxon>
        <taxon>Squamata</taxon>
        <taxon>Bifurcata</taxon>
        <taxon>Gekkota</taxon>
        <taxon>Eublepharidae</taxon>
        <taxon>Eublepharinae</taxon>
        <taxon>Eublepharis</taxon>
    </lineage>
</organism>
<keyword evidence="5" id="KW-0805">Transcription regulation</keyword>
<evidence type="ECO:0000256" key="3">
    <source>
        <dbReference type="ARBA" id="ARBA00008161"/>
    </source>
</evidence>
<comment type="subcellular location">
    <subcellularLocation>
        <location evidence="2">Cytoplasm</location>
    </subcellularLocation>
    <subcellularLocation>
        <location evidence="1 10 11">Nucleus</location>
    </subcellularLocation>
</comment>
<dbReference type="InterPro" id="IPR009057">
    <property type="entry name" value="Homeodomain-like_sf"/>
</dbReference>
<evidence type="ECO:0000259" key="13">
    <source>
        <dbReference type="PROSITE" id="PS50071"/>
    </source>
</evidence>
<evidence type="ECO:0000256" key="9">
    <source>
        <dbReference type="ARBA" id="ARBA00023242"/>
    </source>
</evidence>
<dbReference type="FunFam" id="1.10.10.60:FF:000085">
    <property type="entry name" value="SIX homeobox 5"/>
    <property type="match status" value="1"/>
</dbReference>
<proteinExistence type="inferred from homology"/>
<dbReference type="RefSeq" id="XP_054828071.1">
    <property type="nucleotide sequence ID" value="XM_054972096.1"/>
</dbReference>
<dbReference type="PANTHER" id="PTHR10390:SF44">
    <property type="entry name" value="SIX HOMEOBOX 4"/>
    <property type="match status" value="1"/>
</dbReference>
<evidence type="ECO:0000256" key="1">
    <source>
        <dbReference type="ARBA" id="ARBA00004123"/>
    </source>
</evidence>
<dbReference type="GO" id="GO:0005737">
    <property type="term" value="C:cytoplasm"/>
    <property type="evidence" value="ECO:0007669"/>
    <property type="project" value="UniProtKB-SubCell"/>
</dbReference>
<protein>
    <submittedName>
        <fullName evidence="15">Homeobox protein SIX4</fullName>
    </submittedName>
</protein>
<dbReference type="InterPro" id="IPR001356">
    <property type="entry name" value="HD"/>
</dbReference>
<dbReference type="GO" id="GO:0005667">
    <property type="term" value="C:transcription regulator complex"/>
    <property type="evidence" value="ECO:0007669"/>
    <property type="project" value="TreeGrafter"/>
</dbReference>
<dbReference type="PROSITE" id="PS50071">
    <property type="entry name" value="HOMEOBOX_2"/>
    <property type="match status" value="1"/>
</dbReference>
<dbReference type="Gene3D" id="1.10.10.60">
    <property type="entry name" value="Homeodomain-like"/>
    <property type="match status" value="1"/>
</dbReference>
<evidence type="ECO:0000256" key="10">
    <source>
        <dbReference type="PROSITE-ProRule" id="PRU00108"/>
    </source>
</evidence>
<dbReference type="GeneID" id="129324719"/>
<sequence>MAIKQEQAPDMQEPGRAASPAAAAPSPSLAAALAGEKDAAAAAAEVLLQAELLSGPPSAPPSPASPPASGALAFSPEQVACVCEALQQGGHLDRLARFLWSLPPGALLRGGESLLKARALVAFHQGLFGELYGILEGHSFGAASHPLLQELWYKARYAEAERARGRPLGAVDKYRLRRKFPLPRTIWDGEETVYCFKEKSRNALKELYRQNRYPSPAEKRHLAKLTGLSLTQVSNWFKNRRQRDRNPAEPQAKSESDGNPSTEDESSKGQEDLSPHPLTNTSDSVASLSLPSHMEHIYMQQLGNTKISLSSSGVLLNGNVVSASPSPVFLNGTSFIQGPNGVILNGLNMGASQTVSLNQPKTSPGALNNGVPMSDILASSSEDVKDFKLLQTSMSSSAASSTTTTTYSPSSVPASFPGLISSMEVKKEESEEAIASQDGGSVVTFTAPVQINQYGIVQIPSSATNGQLLNGGIGFSSLQLSPVSVASSQGNISVNQSSSDGGTFTSESPTAQQGKVFFSSLAPSAVVYTVPNSSQTIGPVKQEGLQTSLVFSQVMPLGQNSQLHESLSSDSLPGGGLQAGASSLVNVTLSHNFSLAPPNLLNAEELSSGVPESPPLPSPATSGATVISVSNANYATLQNCPLVASHDLMSISTTQTALGGVSPTTSNHTEHQSVQVHPSFGREQRLILQSLPHIKENFLSDADSKSASNLMMLDSKTKYVMSNMVDAICEELETDKKELAKLQTVQLDEDMQDL</sequence>
<keyword evidence="7 10" id="KW-0371">Homeobox</keyword>
<accession>A0AA97IYU9</accession>
<keyword evidence="8" id="KW-0804">Transcription</keyword>
<evidence type="ECO:0000313" key="14">
    <source>
        <dbReference type="Proteomes" id="UP001190640"/>
    </source>
</evidence>
<dbReference type="Pfam" id="PF00046">
    <property type="entry name" value="Homeodomain"/>
    <property type="match status" value="1"/>
</dbReference>
<dbReference type="Proteomes" id="UP001190640">
    <property type="component" value="Chromosome 2"/>
</dbReference>
<evidence type="ECO:0000256" key="5">
    <source>
        <dbReference type="ARBA" id="ARBA00023015"/>
    </source>
</evidence>
<evidence type="ECO:0000256" key="12">
    <source>
        <dbReference type="SAM" id="MobiDB-lite"/>
    </source>
</evidence>
<keyword evidence="6 10" id="KW-0238">DNA-binding</keyword>
<evidence type="ECO:0000256" key="4">
    <source>
        <dbReference type="ARBA" id="ARBA00022473"/>
    </source>
</evidence>
<feature type="domain" description="Homeobox" evidence="13">
    <location>
        <begin position="196"/>
        <end position="247"/>
    </location>
</feature>
<dbReference type="GO" id="GO:0000978">
    <property type="term" value="F:RNA polymerase II cis-regulatory region sequence-specific DNA binding"/>
    <property type="evidence" value="ECO:0007669"/>
    <property type="project" value="TreeGrafter"/>
</dbReference>
<dbReference type="KEGG" id="emc:129324719"/>
<keyword evidence="4" id="KW-0217">Developmental protein</keyword>
<evidence type="ECO:0000256" key="11">
    <source>
        <dbReference type="RuleBase" id="RU000682"/>
    </source>
</evidence>
<dbReference type="InterPro" id="IPR017970">
    <property type="entry name" value="Homeobox_CS"/>
</dbReference>
<feature type="DNA-binding region" description="Homeobox" evidence="10">
    <location>
        <begin position="198"/>
        <end position="248"/>
    </location>
</feature>
<evidence type="ECO:0000313" key="15">
    <source>
        <dbReference type="RefSeq" id="XP_054828071.1"/>
    </source>
</evidence>
<feature type="compositionally biased region" description="Low complexity" evidence="12">
    <location>
        <begin position="17"/>
        <end position="29"/>
    </location>
</feature>
<feature type="compositionally biased region" description="Basic and acidic residues" evidence="12">
    <location>
        <begin position="244"/>
        <end position="256"/>
    </location>
</feature>
<dbReference type="GO" id="GO:0005634">
    <property type="term" value="C:nucleus"/>
    <property type="evidence" value="ECO:0007669"/>
    <property type="project" value="UniProtKB-SubCell"/>
</dbReference>
<dbReference type="InterPro" id="IPR031701">
    <property type="entry name" value="SIX1_SD"/>
</dbReference>
<evidence type="ECO:0000256" key="2">
    <source>
        <dbReference type="ARBA" id="ARBA00004496"/>
    </source>
</evidence>
<dbReference type="Pfam" id="PF16878">
    <property type="entry name" value="SIX1_SD"/>
    <property type="match status" value="1"/>
</dbReference>
<evidence type="ECO:0000256" key="7">
    <source>
        <dbReference type="ARBA" id="ARBA00023155"/>
    </source>
</evidence>
<evidence type="ECO:0000256" key="6">
    <source>
        <dbReference type="ARBA" id="ARBA00023125"/>
    </source>
</evidence>
<dbReference type="PANTHER" id="PTHR10390">
    <property type="entry name" value="HOMEOBOX PROTEIN SIX"/>
    <property type="match status" value="1"/>
</dbReference>
<gene>
    <name evidence="15" type="primary">SIX4</name>
</gene>
<dbReference type="SMART" id="SM00389">
    <property type="entry name" value="HOX"/>
    <property type="match status" value="1"/>
</dbReference>
<feature type="compositionally biased region" description="Basic and acidic residues" evidence="12">
    <location>
        <begin position="265"/>
        <end position="274"/>
    </location>
</feature>
<evidence type="ECO:0000256" key="8">
    <source>
        <dbReference type="ARBA" id="ARBA00023163"/>
    </source>
</evidence>